<gene>
    <name evidence="1" type="ORF">LCGC14_2673700</name>
</gene>
<dbReference type="SUPFAM" id="SSF52402">
    <property type="entry name" value="Adenine nucleotide alpha hydrolases-like"/>
    <property type="match status" value="1"/>
</dbReference>
<reference evidence="1" key="1">
    <citation type="journal article" date="2015" name="Nature">
        <title>Complex archaea that bridge the gap between prokaryotes and eukaryotes.</title>
        <authorList>
            <person name="Spang A."/>
            <person name="Saw J.H."/>
            <person name="Jorgensen S.L."/>
            <person name="Zaremba-Niedzwiedzka K."/>
            <person name="Martijn J."/>
            <person name="Lind A.E."/>
            <person name="van Eijk R."/>
            <person name="Schleper C."/>
            <person name="Guy L."/>
            <person name="Ettema T.J."/>
        </authorList>
    </citation>
    <scope>NUCLEOTIDE SEQUENCE</scope>
</reference>
<organism evidence="1">
    <name type="scientific">marine sediment metagenome</name>
    <dbReference type="NCBI Taxonomy" id="412755"/>
    <lineage>
        <taxon>unclassified sequences</taxon>
        <taxon>metagenomes</taxon>
        <taxon>ecological metagenomes</taxon>
    </lineage>
</organism>
<dbReference type="AlphaFoldDB" id="A0A0F9AAW8"/>
<feature type="non-terminal residue" evidence="1">
    <location>
        <position position="1"/>
    </location>
</feature>
<evidence type="ECO:0008006" key="2">
    <source>
        <dbReference type="Google" id="ProtNLM"/>
    </source>
</evidence>
<dbReference type="PANTHER" id="PTHR43169">
    <property type="entry name" value="EXSB FAMILY PROTEIN"/>
    <property type="match status" value="1"/>
</dbReference>
<dbReference type="InterPro" id="IPR052188">
    <property type="entry name" value="Ni-pincer_cofactor_biosynth"/>
</dbReference>
<proteinExistence type="predicted"/>
<evidence type="ECO:0000313" key="1">
    <source>
        <dbReference type="EMBL" id="KKK95350.1"/>
    </source>
</evidence>
<dbReference type="PANTHER" id="PTHR43169:SF2">
    <property type="entry name" value="NAD_GMP SYNTHASE DOMAIN-CONTAINING PROTEIN"/>
    <property type="match status" value="1"/>
</dbReference>
<sequence length="168" mass="18913">ELGHHLTNLQKQFEAKIIVDGTNSDDLIDYRPGIVALRNYGIRSPLAENEFTKKDVRNEAKRAGLTIFDKPSNSCLASRIPWGQRVTAERLVRIELSEKLVKQTINAKQVRVRDLDGIAKLEVASNELNLLNEKILKKISSKLQLFGFSSVIVDPEGYKPGKINMITE</sequence>
<dbReference type="EMBL" id="LAZR01046948">
    <property type="protein sequence ID" value="KKK95350.1"/>
    <property type="molecule type" value="Genomic_DNA"/>
</dbReference>
<name>A0A0F9AAW8_9ZZZZ</name>
<comment type="caution">
    <text evidence="1">The sequence shown here is derived from an EMBL/GenBank/DDBJ whole genome shotgun (WGS) entry which is preliminary data.</text>
</comment>
<accession>A0A0F9AAW8</accession>
<protein>
    <recommendedName>
        <fullName evidence="2">TIGR00268 family protein</fullName>
    </recommendedName>
</protein>